<accession>A0A7W9AIM0</accession>
<dbReference type="RefSeq" id="WP_184018195.1">
    <property type="nucleotide sequence ID" value="NZ_JACIJC010000003.1"/>
</dbReference>
<dbReference type="EMBL" id="JACIJC010000003">
    <property type="protein sequence ID" value="MBB5686131.1"/>
    <property type="molecule type" value="Genomic_DNA"/>
</dbReference>
<organism evidence="2 3">
    <name type="scientific">Sphingobium boeckii</name>
    <dbReference type="NCBI Taxonomy" id="1082345"/>
    <lineage>
        <taxon>Bacteria</taxon>
        <taxon>Pseudomonadati</taxon>
        <taxon>Pseudomonadota</taxon>
        <taxon>Alphaproteobacteria</taxon>
        <taxon>Sphingomonadales</taxon>
        <taxon>Sphingomonadaceae</taxon>
        <taxon>Sphingobium</taxon>
    </lineage>
</organism>
<sequence>MGLLIMAAALPSTAEAQRDSGGRDRADRGYDPSRDYGYPDDRLDYDLDYGTGDDRVTGPGYTAGAWSDGWDARYEERNDRGPRQRPPHPYHRPPPPPHPAYHHAYPAGGYYYAPPGATTIIIQPAMVTTTTVVEEYYDPAPARTVWRAKAKSKAAWKAKPKPRCVCR</sequence>
<comment type="caution">
    <text evidence="2">The sequence shown here is derived from an EMBL/GenBank/DDBJ whole genome shotgun (WGS) entry which is preliminary data.</text>
</comment>
<feature type="compositionally biased region" description="Basic and acidic residues" evidence="1">
    <location>
        <begin position="16"/>
        <end position="45"/>
    </location>
</feature>
<dbReference type="Proteomes" id="UP000549617">
    <property type="component" value="Unassembled WGS sequence"/>
</dbReference>
<evidence type="ECO:0008006" key="4">
    <source>
        <dbReference type="Google" id="ProtNLM"/>
    </source>
</evidence>
<reference evidence="2 3" key="1">
    <citation type="submission" date="2020-08" db="EMBL/GenBank/DDBJ databases">
        <title>Genomic Encyclopedia of Type Strains, Phase IV (KMG-IV): sequencing the most valuable type-strain genomes for metagenomic binning, comparative biology and taxonomic classification.</title>
        <authorList>
            <person name="Goeker M."/>
        </authorList>
    </citation>
    <scope>NUCLEOTIDE SEQUENCE [LARGE SCALE GENOMIC DNA]</scope>
    <source>
        <strain evidence="2 3">DSM 25079</strain>
    </source>
</reference>
<name>A0A7W9AIM0_9SPHN</name>
<dbReference type="AlphaFoldDB" id="A0A7W9AIM0"/>
<gene>
    <name evidence="2" type="ORF">FHS49_002147</name>
</gene>
<protein>
    <recommendedName>
        <fullName evidence="4">RcnB family protein</fullName>
    </recommendedName>
</protein>
<evidence type="ECO:0000313" key="2">
    <source>
        <dbReference type="EMBL" id="MBB5686131.1"/>
    </source>
</evidence>
<evidence type="ECO:0000313" key="3">
    <source>
        <dbReference type="Proteomes" id="UP000549617"/>
    </source>
</evidence>
<feature type="region of interest" description="Disordered" evidence="1">
    <location>
        <begin position="1"/>
        <end position="101"/>
    </location>
</feature>
<evidence type="ECO:0000256" key="1">
    <source>
        <dbReference type="SAM" id="MobiDB-lite"/>
    </source>
</evidence>
<feature type="compositionally biased region" description="Basic and acidic residues" evidence="1">
    <location>
        <begin position="70"/>
        <end position="82"/>
    </location>
</feature>
<proteinExistence type="predicted"/>
<keyword evidence="3" id="KW-1185">Reference proteome</keyword>